<dbReference type="InterPro" id="IPR036188">
    <property type="entry name" value="FAD/NAD-bd_sf"/>
</dbReference>
<keyword evidence="4 6" id="KW-0560">Oxidoreductase</keyword>
<evidence type="ECO:0000256" key="3">
    <source>
        <dbReference type="ARBA" id="ARBA00022827"/>
    </source>
</evidence>
<dbReference type="PANTHER" id="PTHR43400">
    <property type="entry name" value="FUMARATE REDUCTASE"/>
    <property type="match status" value="1"/>
</dbReference>
<evidence type="ECO:0000313" key="6">
    <source>
        <dbReference type="EMBL" id="SOJ52584.1"/>
    </source>
</evidence>
<dbReference type="SUPFAM" id="SSF51905">
    <property type="entry name" value="FAD/NAD(P)-binding domain"/>
    <property type="match status" value="1"/>
</dbReference>
<dbReference type="EMBL" id="OCTY01000002">
    <property type="protein sequence ID" value="SOJ52584.1"/>
    <property type="molecule type" value="Genomic_DNA"/>
</dbReference>
<keyword evidence="2" id="KW-0285">Flavoprotein</keyword>
<dbReference type="InterPro" id="IPR027477">
    <property type="entry name" value="Succ_DH/fumarate_Rdtase_cat_sf"/>
</dbReference>
<dbReference type="InterPro" id="IPR003953">
    <property type="entry name" value="FAD-dep_OxRdtase_2_FAD-bd"/>
</dbReference>
<evidence type="ECO:0000313" key="7">
    <source>
        <dbReference type="Proteomes" id="UP000554965"/>
    </source>
</evidence>
<feature type="domain" description="FAD-dependent oxidoreductase 2 FAD-binding" evidence="5">
    <location>
        <begin position="34"/>
        <end position="526"/>
    </location>
</feature>
<evidence type="ECO:0000256" key="4">
    <source>
        <dbReference type="ARBA" id="ARBA00023002"/>
    </source>
</evidence>
<evidence type="ECO:0000256" key="2">
    <source>
        <dbReference type="ARBA" id="ARBA00022630"/>
    </source>
</evidence>
<keyword evidence="3" id="KW-0274">FAD</keyword>
<reference evidence="6 7" key="1">
    <citation type="submission" date="2017-10" db="EMBL/GenBank/DDBJ databases">
        <authorList>
            <consortium name="Urmite Genomes"/>
        </authorList>
    </citation>
    <scope>NUCLEOTIDE SEQUENCE [LARGE SCALE GENOMIC DNA]</scope>
    <source>
        <strain evidence="6 7">FB-527</strain>
    </source>
</reference>
<accession>A0A7Z7N7D3</accession>
<dbReference type="Proteomes" id="UP000554965">
    <property type="component" value="Unassembled WGS sequence"/>
</dbReference>
<sequence length="557" mass="59557">MFTVVQVLRRVGVQTRTLAGCLQLDPVTVDESADVVVVGFGAAGACAAIAAREHGAEVIALDRANGGGATAMSGGIIYAGAGTTIQRQAGVRDSFEQMLTYLRLEVGDAVSEATLAAFVRDSPEMIDWLIKYGVPFDSTLCPYKTSFPNNRYYLYHSGNENAGAFRCHTPPVQRGHRVKGRGTSGKKLYGPLAKSALALGVRLRPHTVVTRLVQDSSGRVTGVDAMTMNHAPPRIRRLYAETAALSAKPGIYYPPLRRLMEHRLRKLEQRYARPVRINARRAVIICAGGFIANTEWIQRFAPQYSNGLQLGTSGDDGSGIALAQSAGAVVERMDNISAWRFITPPSAFISAIIVDELGRRIIDESRYGAAVGQAMVRNHGGSGWLLADAALMREARRQMIKQPLWFQRAQSTALIYADSVKAPSLRAVALAAGIDPEGLSATVKAHNDAFDSEAPDPAGKPAEFVRPISQPPYTLLNISVRRSLLNPTPMLTLGGVRVDEDTGAVVDESGKPIPGLFSAGRTAIGICSNSYVSGLSLADCVFAGRRAGMHAAQTASG</sequence>
<dbReference type="AlphaFoldDB" id="A0A7Z7N7D3"/>
<dbReference type="GO" id="GO:0003865">
    <property type="term" value="F:3-oxo-5-alpha-steroid 4-dehydrogenase activity"/>
    <property type="evidence" value="ECO:0007669"/>
    <property type="project" value="UniProtKB-EC"/>
</dbReference>
<comment type="caution">
    <text evidence="6">The sequence shown here is derived from an EMBL/GenBank/DDBJ whole genome shotgun (WGS) entry which is preliminary data.</text>
</comment>
<dbReference type="SUPFAM" id="SSF56425">
    <property type="entry name" value="Succinate dehydrogenase/fumarate reductase flavoprotein, catalytic domain"/>
    <property type="match status" value="1"/>
</dbReference>
<comment type="cofactor">
    <cofactor evidence="1">
        <name>FAD</name>
        <dbReference type="ChEBI" id="CHEBI:57692"/>
    </cofactor>
</comment>
<gene>
    <name evidence="6" type="ORF">MSIMFB_00097</name>
</gene>
<dbReference type="Gene3D" id="3.90.700.10">
    <property type="entry name" value="Succinate dehydrogenase/fumarate reductase flavoprotein, catalytic domain"/>
    <property type="match status" value="1"/>
</dbReference>
<dbReference type="PANTHER" id="PTHR43400:SF10">
    <property type="entry name" value="3-OXOSTEROID 1-DEHYDROGENASE"/>
    <property type="match status" value="1"/>
</dbReference>
<dbReference type="EC" id="1.3.99.5" evidence="6"/>
<organism evidence="6 7">
    <name type="scientific">Mycobacterium simulans</name>
    <dbReference type="NCBI Taxonomy" id="627089"/>
    <lineage>
        <taxon>Bacteria</taxon>
        <taxon>Bacillati</taxon>
        <taxon>Actinomycetota</taxon>
        <taxon>Actinomycetes</taxon>
        <taxon>Mycobacteriales</taxon>
        <taxon>Mycobacteriaceae</taxon>
        <taxon>Mycobacterium</taxon>
    </lineage>
</organism>
<evidence type="ECO:0000256" key="1">
    <source>
        <dbReference type="ARBA" id="ARBA00001974"/>
    </source>
</evidence>
<dbReference type="InterPro" id="IPR050315">
    <property type="entry name" value="FAD-oxidoreductase_2"/>
</dbReference>
<proteinExistence type="predicted"/>
<dbReference type="NCBIfam" id="NF005511">
    <property type="entry name" value="PRK07121.1-4"/>
    <property type="match status" value="1"/>
</dbReference>
<name>A0A7Z7N7D3_9MYCO</name>
<evidence type="ECO:0000259" key="5">
    <source>
        <dbReference type="Pfam" id="PF00890"/>
    </source>
</evidence>
<dbReference type="GO" id="GO:0008202">
    <property type="term" value="P:steroid metabolic process"/>
    <property type="evidence" value="ECO:0007669"/>
    <property type="project" value="UniProtKB-ARBA"/>
</dbReference>
<dbReference type="Pfam" id="PF00890">
    <property type="entry name" value="FAD_binding_2"/>
    <property type="match status" value="1"/>
</dbReference>
<dbReference type="Gene3D" id="3.50.50.60">
    <property type="entry name" value="FAD/NAD(P)-binding domain"/>
    <property type="match status" value="3"/>
</dbReference>
<protein>
    <submittedName>
        <fullName evidence="6">3-oxo-5-alpha-steroid 4-dehydrogenase</fullName>
        <ecNumber evidence="6">1.3.99.5</ecNumber>
    </submittedName>
</protein>
<keyword evidence="7" id="KW-1185">Reference proteome</keyword>